<feature type="chain" id="PRO_5020497684" evidence="2">
    <location>
        <begin position="25"/>
        <end position="162"/>
    </location>
</feature>
<accession>A0A4Q7VFA0</accession>
<comment type="similarity">
    <text evidence="1">Belongs to the protease inhibitor I11 (ecotin) family.</text>
</comment>
<dbReference type="PANTHER" id="PTHR35890">
    <property type="match status" value="1"/>
</dbReference>
<name>A0A4Q7VFA0_9BURK</name>
<keyword evidence="4" id="KW-1185">Reference proteome</keyword>
<evidence type="ECO:0000256" key="2">
    <source>
        <dbReference type="SAM" id="SignalP"/>
    </source>
</evidence>
<keyword evidence="2" id="KW-0732">Signal</keyword>
<feature type="signal peptide" evidence="2">
    <location>
        <begin position="1"/>
        <end position="24"/>
    </location>
</feature>
<dbReference type="InterPro" id="IPR005658">
    <property type="entry name" value="Prot_inh_ecotin"/>
</dbReference>
<comment type="caution">
    <text evidence="3">The sequence shown here is derived from an EMBL/GenBank/DDBJ whole genome shotgun (WGS) entry which is preliminary data.</text>
</comment>
<evidence type="ECO:0000313" key="3">
    <source>
        <dbReference type="EMBL" id="RZT94162.1"/>
    </source>
</evidence>
<dbReference type="PANTHER" id="PTHR35890:SF3">
    <property type="entry name" value="ECOTIN"/>
    <property type="match status" value="1"/>
</dbReference>
<dbReference type="GO" id="GO:0004867">
    <property type="term" value="F:serine-type endopeptidase inhibitor activity"/>
    <property type="evidence" value="ECO:0007669"/>
    <property type="project" value="InterPro"/>
</dbReference>
<dbReference type="Pfam" id="PF03974">
    <property type="entry name" value="Ecotin"/>
    <property type="match status" value="1"/>
</dbReference>
<gene>
    <name evidence="3" type="ORF">EV681_2580</name>
</gene>
<evidence type="ECO:0000256" key="1">
    <source>
        <dbReference type="ARBA" id="ARBA00010558"/>
    </source>
</evidence>
<dbReference type="Gene3D" id="2.60.40.550">
    <property type="entry name" value="Ecotin"/>
    <property type="match status" value="1"/>
</dbReference>
<protein>
    <submittedName>
        <fullName evidence="3">Ecotin</fullName>
    </submittedName>
</protein>
<dbReference type="InterPro" id="IPR036198">
    <property type="entry name" value="Ecotin_sf"/>
</dbReference>
<organism evidence="3 4">
    <name type="scientific">Advenella incenata</name>
    <dbReference type="NCBI Taxonomy" id="267800"/>
    <lineage>
        <taxon>Bacteria</taxon>
        <taxon>Pseudomonadati</taxon>
        <taxon>Pseudomonadota</taxon>
        <taxon>Betaproteobacteria</taxon>
        <taxon>Burkholderiales</taxon>
        <taxon>Alcaligenaceae</taxon>
    </lineage>
</organism>
<dbReference type="RefSeq" id="WP_165393043.1">
    <property type="nucleotide sequence ID" value="NZ_SHKO01000002.1"/>
</dbReference>
<sequence>MIRVACALSLIAMVLLLPAEAAYADEAKEGNDILRQYPDAKEGYIRYIINSQKIIEKDVQKIEVWAFKNIEVNCRKNKIGGEFNPKLVPGRGLMYWELDTNNILYGEQGKCGDDWKRRVDVRAKKDVIHLNRTVPVVVMVPEGWGVKYRVLREEKEEQASEG</sequence>
<dbReference type="SUPFAM" id="SSF49772">
    <property type="entry name" value="Ecotin, trypsin inhibitor"/>
    <property type="match status" value="1"/>
</dbReference>
<reference evidence="3 4" key="1">
    <citation type="submission" date="2019-02" db="EMBL/GenBank/DDBJ databases">
        <title>Genomic Encyclopedia of Type Strains, Phase IV (KMG-IV): sequencing the most valuable type-strain genomes for metagenomic binning, comparative biology and taxonomic classification.</title>
        <authorList>
            <person name="Goeker M."/>
        </authorList>
    </citation>
    <scope>NUCLEOTIDE SEQUENCE [LARGE SCALE GENOMIC DNA]</scope>
    <source>
        <strain evidence="3 4">DSM 23814</strain>
    </source>
</reference>
<dbReference type="EMBL" id="SHKO01000002">
    <property type="protein sequence ID" value="RZT94162.1"/>
    <property type="molecule type" value="Genomic_DNA"/>
</dbReference>
<proteinExistence type="inferred from homology"/>
<dbReference type="Proteomes" id="UP000293398">
    <property type="component" value="Unassembled WGS sequence"/>
</dbReference>
<dbReference type="AlphaFoldDB" id="A0A4Q7VFA0"/>
<evidence type="ECO:0000313" key="4">
    <source>
        <dbReference type="Proteomes" id="UP000293398"/>
    </source>
</evidence>